<dbReference type="GO" id="GO:0000155">
    <property type="term" value="F:phosphorelay sensor kinase activity"/>
    <property type="evidence" value="ECO:0007669"/>
    <property type="project" value="InterPro"/>
</dbReference>
<keyword evidence="12" id="KW-0808">Transferase</keyword>
<dbReference type="InterPro" id="IPR013783">
    <property type="entry name" value="Ig-like_fold"/>
</dbReference>
<comment type="catalytic activity">
    <reaction evidence="1">
        <text>ATP + protein L-histidine = ADP + protein N-phospho-L-histidine.</text>
        <dbReference type="EC" id="2.7.13.3"/>
    </reaction>
</comment>
<keyword evidence="8" id="KW-1133">Transmembrane helix</keyword>
<dbReference type="InterPro" id="IPR018062">
    <property type="entry name" value="HTH_AraC-typ_CS"/>
</dbReference>
<dbReference type="InterPro" id="IPR003594">
    <property type="entry name" value="HATPase_dom"/>
</dbReference>
<dbReference type="SMART" id="SM00448">
    <property type="entry name" value="REC"/>
    <property type="match status" value="1"/>
</dbReference>
<keyword evidence="3 7" id="KW-0597">Phosphoprotein</keyword>
<organism evidence="12 13">
    <name type="scientific">Dysgonomonas capnocytophagoides</name>
    <dbReference type="NCBI Taxonomy" id="45254"/>
    <lineage>
        <taxon>Bacteria</taxon>
        <taxon>Pseudomonadati</taxon>
        <taxon>Bacteroidota</taxon>
        <taxon>Bacteroidia</taxon>
        <taxon>Bacteroidales</taxon>
        <taxon>Dysgonomonadaceae</taxon>
        <taxon>Dysgonomonas</taxon>
    </lineage>
</organism>
<keyword evidence="12" id="KW-0418">Kinase</keyword>
<dbReference type="InterPro" id="IPR036890">
    <property type="entry name" value="HATPase_C_sf"/>
</dbReference>
<dbReference type="SUPFAM" id="SSF63829">
    <property type="entry name" value="Calcium-dependent phosphotriesterase"/>
    <property type="match status" value="1"/>
</dbReference>
<evidence type="ECO:0000256" key="8">
    <source>
        <dbReference type="SAM" id="Phobius"/>
    </source>
</evidence>
<dbReference type="Gene3D" id="1.10.10.60">
    <property type="entry name" value="Homeodomain-like"/>
    <property type="match status" value="1"/>
</dbReference>
<dbReference type="Proteomes" id="UP000297861">
    <property type="component" value="Unassembled WGS sequence"/>
</dbReference>
<keyword evidence="4" id="KW-0805">Transcription regulation</keyword>
<dbReference type="SUPFAM" id="SSF52172">
    <property type="entry name" value="CheY-like"/>
    <property type="match status" value="1"/>
</dbReference>
<dbReference type="SUPFAM" id="SSF55874">
    <property type="entry name" value="ATPase domain of HSP90 chaperone/DNA topoisomerase II/histidine kinase"/>
    <property type="match status" value="1"/>
</dbReference>
<dbReference type="Gene3D" id="2.130.10.10">
    <property type="entry name" value="YVTN repeat-like/Quinoprotein amine dehydrogenase"/>
    <property type="match status" value="2"/>
</dbReference>
<dbReference type="InterPro" id="IPR011006">
    <property type="entry name" value="CheY-like_superfamily"/>
</dbReference>
<dbReference type="SUPFAM" id="SSF47384">
    <property type="entry name" value="Homodimeric domain of signal transducing histidine kinase"/>
    <property type="match status" value="1"/>
</dbReference>
<evidence type="ECO:0000259" key="10">
    <source>
        <dbReference type="PROSITE" id="PS50109"/>
    </source>
</evidence>
<dbReference type="InterPro" id="IPR011123">
    <property type="entry name" value="Y_Y_Y"/>
</dbReference>
<accession>A0A4Y8L2H8</accession>
<feature type="domain" description="HTH araC/xylS-type" evidence="9">
    <location>
        <begin position="1242"/>
        <end position="1341"/>
    </location>
</feature>
<feature type="transmembrane region" description="Helical" evidence="8">
    <location>
        <begin position="777"/>
        <end position="799"/>
    </location>
</feature>
<feature type="domain" description="Response regulatory" evidence="11">
    <location>
        <begin position="1093"/>
        <end position="1208"/>
    </location>
</feature>
<dbReference type="SUPFAM" id="SSF101908">
    <property type="entry name" value="Putative isomerase YbhE"/>
    <property type="match status" value="1"/>
</dbReference>
<keyword evidence="8" id="KW-0812">Transmembrane</keyword>
<dbReference type="SMART" id="SM00388">
    <property type="entry name" value="HisKA"/>
    <property type="match status" value="1"/>
</dbReference>
<dbReference type="FunFam" id="1.10.287.130:FF:000034">
    <property type="entry name" value="Two-component system sensor histidine kinase/response regulator"/>
    <property type="match status" value="1"/>
</dbReference>
<keyword evidence="5" id="KW-0238">DNA-binding</keyword>
<feature type="modified residue" description="4-aspartylphosphate" evidence="7">
    <location>
        <position position="1141"/>
    </location>
</feature>
<dbReference type="InterPro" id="IPR011110">
    <property type="entry name" value="Reg_prop"/>
</dbReference>
<dbReference type="EMBL" id="SOML01000005">
    <property type="protein sequence ID" value="TFD96481.1"/>
    <property type="molecule type" value="Genomic_DNA"/>
</dbReference>
<dbReference type="Pfam" id="PF07494">
    <property type="entry name" value="Reg_prop"/>
    <property type="match status" value="1"/>
</dbReference>
<dbReference type="PANTHER" id="PTHR43547:SF2">
    <property type="entry name" value="HYBRID SIGNAL TRANSDUCTION HISTIDINE KINASE C"/>
    <property type="match status" value="1"/>
</dbReference>
<dbReference type="Pfam" id="PF12833">
    <property type="entry name" value="HTH_18"/>
    <property type="match status" value="1"/>
</dbReference>
<evidence type="ECO:0000313" key="13">
    <source>
        <dbReference type="Proteomes" id="UP000297861"/>
    </source>
</evidence>
<feature type="domain" description="Histidine kinase" evidence="10">
    <location>
        <begin position="835"/>
        <end position="1055"/>
    </location>
</feature>
<dbReference type="InterPro" id="IPR036097">
    <property type="entry name" value="HisK_dim/P_sf"/>
</dbReference>
<keyword evidence="8" id="KW-0472">Membrane</keyword>
<dbReference type="Gene3D" id="2.60.40.10">
    <property type="entry name" value="Immunoglobulins"/>
    <property type="match status" value="1"/>
</dbReference>
<reference evidence="12 13" key="1">
    <citation type="submission" date="2019-03" db="EMBL/GenBank/DDBJ databases">
        <title>San Antonio Military Medical Center submission to MRSN (WRAIR), pending publication.</title>
        <authorList>
            <person name="Blyth D.M."/>
            <person name="Mccarthy S.L."/>
            <person name="Schall S.E."/>
            <person name="Stam J.A."/>
            <person name="Ong A.C."/>
            <person name="Mcgann P.T."/>
        </authorList>
    </citation>
    <scope>NUCLEOTIDE SEQUENCE [LARGE SCALE GENOMIC DNA]</scope>
    <source>
        <strain evidence="12 13">MRSN571793</strain>
    </source>
</reference>
<evidence type="ECO:0000256" key="3">
    <source>
        <dbReference type="ARBA" id="ARBA00022553"/>
    </source>
</evidence>
<dbReference type="SMART" id="SM00387">
    <property type="entry name" value="HATPase_c"/>
    <property type="match status" value="1"/>
</dbReference>
<dbReference type="PROSITE" id="PS01124">
    <property type="entry name" value="HTH_ARAC_FAMILY_2"/>
    <property type="match status" value="1"/>
</dbReference>
<evidence type="ECO:0000256" key="2">
    <source>
        <dbReference type="ARBA" id="ARBA00012438"/>
    </source>
</evidence>
<dbReference type="Gene3D" id="3.40.50.2300">
    <property type="match status" value="1"/>
</dbReference>
<dbReference type="CDD" id="cd00082">
    <property type="entry name" value="HisKA"/>
    <property type="match status" value="1"/>
</dbReference>
<dbReference type="Pfam" id="PF07495">
    <property type="entry name" value="Y_Y_Y"/>
    <property type="match status" value="1"/>
</dbReference>
<dbReference type="SMART" id="SM00342">
    <property type="entry name" value="HTH_ARAC"/>
    <property type="match status" value="1"/>
</dbReference>
<evidence type="ECO:0000259" key="11">
    <source>
        <dbReference type="PROSITE" id="PS50110"/>
    </source>
</evidence>
<dbReference type="InterPro" id="IPR005467">
    <property type="entry name" value="His_kinase_dom"/>
</dbReference>
<dbReference type="GO" id="GO:0043565">
    <property type="term" value="F:sequence-specific DNA binding"/>
    <property type="evidence" value="ECO:0007669"/>
    <property type="project" value="InterPro"/>
</dbReference>
<dbReference type="InterPro" id="IPR003661">
    <property type="entry name" value="HisK_dim/P_dom"/>
</dbReference>
<dbReference type="Pfam" id="PF00072">
    <property type="entry name" value="Response_reg"/>
    <property type="match status" value="1"/>
</dbReference>
<dbReference type="STRING" id="1121485.GCA_000426485_01900"/>
<evidence type="ECO:0000256" key="7">
    <source>
        <dbReference type="PROSITE-ProRule" id="PRU00169"/>
    </source>
</evidence>
<dbReference type="PROSITE" id="PS00041">
    <property type="entry name" value="HTH_ARAC_FAMILY_1"/>
    <property type="match status" value="1"/>
</dbReference>
<dbReference type="Gene3D" id="3.30.565.10">
    <property type="entry name" value="Histidine kinase-like ATPase, C-terminal domain"/>
    <property type="match status" value="1"/>
</dbReference>
<dbReference type="InterPro" id="IPR018060">
    <property type="entry name" value="HTH_AraC"/>
</dbReference>
<dbReference type="Pfam" id="PF02518">
    <property type="entry name" value="HATPase_c"/>
    <property type="match status" value="1"/>
</dbReference>
<dbReference type="InterPro" id="IPR015943">
    <property type="entry name" value="WD40/YVTN_repeat-like_dom_sf"/>
</dbReference>
<comment type="caution">
    <text evidence="12">The sequence shown here is derived from an EMBL/GenBank/DDBJ whole genome shotgun (WGS) entry which is preliminary data.</text>
</comment>
<evidence type="ECO:0000259" key="9">
    <source>
        <dbReference type="PROSITE" id="PS01124"/>
    </source>
</evidence>
<dbReference type="InterPro" id="IPR009057">
    <property type="entry name" value="Homeodomain-like_sf"/>
</dbReference>
<protein>
    <recommendedName>
        <fullName evidence="2">histidine kinase</fullName>
        <ecNumber evidence="2">2.7.13.3</ecNumber>
    </recommendedName>
</protein>
<dbReference type="GO" id="GO:0003700">
    <property type="term" value="F:DNA-binding transcription factor activity"/>
    <property type="evidence" value="ECO:0007669"/>
    <property type="project" value="InterPro"/>
</dbReference>
<dbReference type="PRINTS" id="PR00344">
    <property type="entry name" value="BCTRLSENSOR"/>
</dbReference>
<sequence length="1345" mass="154986">MKKVYHKKYSILLFIIVCLYNHHIYGYNLRQINNKDNLSNSSITSLFQSKKGLMWIGTCDGLNTYDGRYVQTFGNKEKQVVLSGNLIDKISETTENILWVQTYYGFDKVNLTLMELEHFNMQNQVLFTDTDCYNRLFVIQSDNAVYFYSESTKQFEMIALKGIKFNDIQNIFIDNNNKMWIINKNGTVLCYNISPFENNGKISIIKEKEMKHKFPINQCFQEGNDAYIIDSNSDLYVFAAQSQSFRFVYSLSKEIKQNGEISTITQYHKDYFIGFKTNGLLVLRAKGNEFYKEKLPINCGIFSIIKDRYQDIVWIGTDGQGVYTYINDLYSIRSVKLHDSSLNMGHPIRTVYLDRNSTLWIGSKGDGVRKIYNYDINANLANCKTEAYTTSNSALADNSIYTISKSKHGGIWIGSEGGINYYSENENKIKSIKLEYNKNQIKYVHDIHEQDSVLWIATAGMGIIRAHLKWHGNNPILTPDKHIILNNGAISSNYFFSIFVDTSTDLWFANRGSGIYTVNTSKFKIDTIVFISKLKNRSLNEIYSVARGKKDQYLIGTSFGLIEYNKGNNSYKKKETPGFPQTVIHSILKDSDETFWLSTNQGLVNYDLNTFSFTVFDNLSGLDVIEFSDGAAFKDDKTGLLLFGGINGFVAISKDSAVKHDYMPPVYFNDLTILGKEHNINDFITRSDDEDKLILSFDQNFFSLSFIAIDYIDGNNYSYQYQLDSSNNQWIENGSSNKIFFTNFSPGEYVLSVKYHNRILGKDSPIYKIKIKVLPPWYLSVWAYIFYCIAAFGFIFIIIRSFRIRAKKKKNNMLQQLEQKHKEDVYESKLRFFTNIAHEFCTPLTLIYGPCNRILSIKNVDKQITKYTHIIQQNAERLNSLIQDLIEFRRIETGYKEPQIEKLELTSVLNQIINAFQDITESKSIVINKLIPETLNWNTDKNLFITISTNLISNAFKYTPNNGSIEVTLFQQEDTIHLSISNTGKGIKHEDISKIFDRYSILDNFENQNDSNNWSRNGLGLVISNNMAKLLQGEIKIKSEPNARTSFEVILPYLPENNPKFQQITNLPDIKRINEPSVIKSLPKYTFHESLPTILIIDDEIEMLWLISDIFADSFNIITLDRADDIDSILQKVYPDIILCDVMMPQTDGISLTYKLKSNSKTAHIPLILLSAQHEVEGQIEAINAGAEVYITKPFNTEYLKTTVKQLINRKKALKDYFLSPLSAYDFTYGKLTHKDHKKLINDILEIINKHITDKELSAQFIATEMNMSSRNLYRKLKEIGDISISDMIRDSRLYIAENLLIKTMMTIDEIIFKSGFANRVSFFKNFSKKHGCTPKEYRDKNSTL</sequence>
<gene>
    <name evidence="12" type="ORF">E2605_09970</name>
</gene>
<dbReference type="RefSeq" id="WP_134436344.1">
    <property type="nucleotide sequence ID" value="NZ_SOML01000005.1"/>
</dbReference>
<dbReference type="EC" id="2.7.13.3" evidence="2"/>
<dbReference type="InterPro" id="IPR001789">
    <property type="entry name" value="Sig_transdc_resp-reg_receiver"/>
</dbReference>
<dbReference type="PROSITE" id="PS50109">
    <property type="entry name" value="HIS_KIN"/>
    <property type="match status" value="1"/>
</dbReference>
<dbReference type="Gene3D" id="1.10.287.130">
    <property type="match status" value="1"/>
</dbReference>
<keyword evidence="13" id="KW-1185">Reference proteome</keyword>
<evidence type="ECO:0000256" key="6">
    <source>
        <dbReference type="ARBA" id="ARBA00023163"/>
    </source>
</evidence>
<dbReference type="SUPFAM" id="SSF46689">
    <property type="entry name" value="Homeodomain-like"/>
    <property type="match status" value="1"/>
</dbReference>
<evidence type="ECO:0000256" key="4">
    <source>
        <dbReference type="ARBA" id="ARBA00023015"/>
    </source>
</evidence>
<evidence type="ECO:0000256" key="5">
    <source>
        <dbReference type="ARBA" id="ARBA00023125"/>
    </source>
</evidence>
<dbReference type="InterPro" id="IPR004358">
    <property type="entry name" value="Sig_transdc_His_kin-like_C"/>
</dbReference>
<evidence type="ECO:0000256" key="1">
    <source>
        <dbReference type="ARBA" id="ARBA00000085"/>
    </source>
</evidence>
<dbReference type="OrthoDB" id="717811at2"/>
<dbReference type="Pfam" id="PF00512">
    <property type="entry name" value="HisKA"/>
    <property type="match status" value="1"/>
</dbReference>
<proteinExistence type="predicted"/>
<keyword evidence="6" id="KW-0804">Transcription</keyword>
<dbReference type="PROSITE" id="PS50110">
    <property type="entry name" value="RESPONSE_REGULATORY"/>
    <property type="match status" value="1"/>
</dbReference>
<evidence type="ECO:0000313" key="12">
    <source>
        <dbReference type="EMBL" id="TFD96481.1"/>
    </source>
</evidence>
<name>A0A4Y8L2H8_9BACT</name>
<dbReference type="PANTHER" id="PTHR43547">
    <property type="entry name" value="TWO-COMPONENT HISTIDINE KINASE"/>
    <property type="match status" value="1"/>
</dbReference>